<name>A0AAV7Z7S8_9EUKA</name>
<feature type="domain" description="BTB" evidence="4">
    <location>
        <begin position="1208"/>
        <end position="1275"/>
    </location>
</feature>
<keyword evidence="2 3" id="KW-0040">ANK repeat</keyword>
<dbReference type="Gene3D" id="3.30.710.10">
    <property type="entry name" value="Potassium Channel Kv1.1, Chain A"/>
    <property type="match status" value="1"/>
</dbReference>
<evidence type="ECO:0000313" key="5">
    <source>
        <dbReference type="EMBL" id="KAJ3435714.1"/>
    </source>
</evidence>
<organism evidence="5 6">
    <name type="scientific">Anaeramoeba flamelloides</name>
    <dbReference type="NCBI Taxonomy" id="1746091"/>
    <lineage>
        <taxon>Eukaryota</taxon>
        <taxon>Metamonada</taxon>
        <taxon>Anaeramoebidae</taxon>
        <taxon>Anaeramoeba</taxon>
    </lineage>
</organism>
<evidence type="ECO:0000256" key="3">
    <source>
        <dbReference type="PROSITE-ProRule" id="PRU00023"/>
    </source>
</evidence>
<dbReference type="PROSITE" id="PS50097">
    <property type="entry name" value="BTB"/>
    <property type="match status" value="1"/>
</dbReference>
<dbReference type="SMART" id="SM00248">
    <property type="entry name" value="ANK"/>
    <property type="match status" value="12"/>
</dbReference>
<dbReference type="Proteomes" id="UP001146793">
    <property type="component" value="Unassembled WGS sequence"/>
</dbReference>
<dbReference type="InterPro" id="IPR011333">
    <property type="entry name" value="SKP1/BTB/POZ_sf"/>
</dbReference>
<accession>A0AAV7Z7S8</accession>
<dbReference type="Pfam" id="PF00651">
    <property type="entry name" value="BTB"/>
    <property type="match status" value="1"/>
</dbReference>
<gene>
    <name evidence="5" type="ORF">M0812_17752</name>
</gene>
<dbReference type="SMART" id="SM00225">
    <property type="entry name" value="BTB"/>
    <property type="match status" value="1"/>
</dbReference>
<protein>
    <submittedName>
        <fullName evidence="5">Ankyrin repeat-containing protein</fullName>
    </submittedName>
</protein>
<evidence type="ECO:0000259" key="4">
    <source>
        <dbReference type="PROSITE" id="PS50097"/>
    </source>
</evidence>
<keyword evidence="1" id="KW-0677">Repeat</keyword>
<dbReference type="PANTHER" id="PTHR24198">
    <property type="entry name" value="ANKYRIN REPEAT AND PROTEIN KINASE DOMAIN-CONTAINING PROTEIN"/>
    <property type="match status" value="1"/>
</dbReference>
<dbReference type="SUPFAM" id="SSF48403">
    <property type="entry name" value="Ankyrin repeat"/>
    <property type="match status" value="4"/>
</dbReference>
<sequence length="1363" mass="161724">MNQLKQESSQSGLHYFCSLGRSRDLIDQCLLYRDCINNQDMNGDTPLHHFIRSSVQMDLVEGIKILILSGSDLKMQNKYQRNALFELFLRKSQNVKIIDFHKLVELFQKFGSELFVTDVDNQNNFILYCQSQSTKLETLKMFLELGFDPNKLNDNNETPFIKYLQKVIINDFDAESNNFIEAFKYFFEYGANPMLKDRKGNTALHTIFEKYGFDPIDNHKIFCDILDLFLKNGADPLSLNRNERTPYEILLQKAFSKRDPKILDYIKILLFKGFDINWTDNYNNNTLHYFFQYYVHQNTNGNSKKYNNENENENENDDNDGLVILSSLIGHNLNLNLQSKKHGYILEMILSKNMNMELYYYFHMLIRNEAMLNIVCQDGHYLLQLLFEKEQNSQNTKEKKHLKKIILKIIRSQEDLGLNTNSLTKYFWICCENQIKKIGPWIKAFRFYKIDFNYYDPEEKTTSLHRLCKNPKLYLSDIITILNYQPLSLKKKNHLEETAFHIFCTNLSVPFNKQMVQNCQQFLKISHFKDKNGKEAMERYLNKQVNLTLTECKVILHSSLFSKTNIQIYQKLIFLICTQPDLDSVFRVIEKLTHKYLNKKFNFRDSLGDTILHKLVMNKAIYQNIEQFLKFLDLDASLLNTPNHNNQTPCHLIFAHCPEQFIHHILQRKPNLGILDFNSETPPSLLIRNKNTLSSNLLVELFRKGIDPNLKIPEYGTMFHFFITLKPKISYIFQILVTKFNSLSVKNNKNQNVLHLLYNLNKGLMKILEIWIQKGGKLNETDQEGNTFLHLLCKDPERNLPIIKFLIMCFRNRNYYQRNNHNKKEEKEKQNIINLNQNNNYNTNENNWNLNLANNQSQTPLHIICCSNFKDHLQIIKLFAENGANFLVQDKKNKTPIDYFYERNPFNNIELIKYFLNHGIHPKDIYFGKKNLWHHLFHRSIPNSNLLLDYLLALNFDLNLVDKKKKNPLHYLGKLEKIDLEMLKRLLDLKCNLNQKSLKNKSPMNSLLVHCCSNVEILNLIIKYGGDVNTKFLIKNNSKSRIAKSTYLITYCLKNNFDVEIIHRILQSGAYVKRKVTGKARCGLEDGKYDYEKFILEKFTMDYEQKFSNDFEKFYESGLFADFTIKEQKAHKFLLELRTGKKIQDIKNVLQNYSNEEIKNFFKWIYSDKVEDKQVIEEINFLLNIENYKIKKLVRDLRKLYLERSNSHDFVLISKDNNKIYVHKFILMARSKLFRELFDCIDSNEKTLKLQKSYDQKTLQILIKYFYLGIIDPNDMEKNYEGIPNLLDAMEYFQMDKETNLQYILDNFCTQYGKHSASRIIELEFAVNKKVILKELERNPYDFYNDLFDSMVQKKKNIYFLFN</sequence>
<evidence type="ECO:0000256" key="2">
    <source>
        <dbReference type="ARBA" id="ARBA00023043"/>
    </source>
</evidence>
<dbReference type="CDD" id="cd18186">
    <property type="entry name" value="BTB_POZ_ZBTB_KLHL-like"/>
    <property type="match status" value="1"/>
</dbReference>
<evidence type="ECO:0000256" key="1">
    <source>
        <dbReference type="ARBA" id="ARBA00022737"/>
    </source>
</evidence>
<feature type="repeat" description="ANK" evidence="3">
    <location>
        <begin position="856"/>
        <end position="891"/>
    </location>
</feature>
<dbReference type="Gene3D" id="1.25.40.20">
    <property type="entry name" value="Ankyrin repeat-containing domain"/>
    <property type="match status" value="4"/>
</dbReference>
<reference evidence="5" key="1">
    <citation type="submission" date="2022-08" db="EMBL/GenBank/DDBJ databases">
        <title>Novel sulphate-reducing endosymbionts in the free-living metamonad Anaeramoeba.</title>
        <authorList>
            <person name="Jerlstrom-Hultqvist J."/>
            <person name="Cepicka I."/>
            <person name="Gallot-Lavallee L."/>
            <person name="Salas-Leiva D."/>
            <person name="Curtis B.A."/>
            <person name="Zahonova K."/>
            <person name="Pipaliya S."/>
            <person name="Dacks J."/>
            <person name="Roger A.J."/>
        </authorList>
    </citation>
    <scope>NUCLEOTIDE SEQUENCE</scope>
    <source>
        <strain evidence="5">Busselton2</strain>
    </source>
</reference>
<dbReference type="PROSITE" id="PS50088">
    <property type="entry name" value="ANK_REPEAT"/>
    <property type="match status" value="1"/>
</dbReference>
<dbReference type="InterPro" id="IPR002110">
    <property type="entry name" value="Ankyrin_rpt"/>
</dbReference>
<dbReference type="EMBL" id="JANTQA010000036">
    <property type="protein sequence ID" value="KAJ3435714.1"/>
    <property type="molecule type" value="Genomic_DNA"/>
</dbReference>
<dbReference type="PANTHER" id="PTHR24198:SF165">
    <property type="entry name" value="ANKYRIN REPEAT-CONTAINING PROTEIN-RELATED"/>
    <property type="match status" value="1"/>
</dbReference>
<evidence type="ECO:0000313" key="6">
    <source>
        <dbReference type="Proteomes" id="UP001146793"/>
    </source>
</evidence>
<comment type="caution">
    <text evidence="5">The sequence shown here is derived from an EMBL/GenBank/DDBJ whole genome shotgun (WGS) entry which is preliminary data.</text>
</comment>
<dbReference type="InterPro" id="IPR036770">
    <property type="entry name" value="Ankyrin_rpt-contain_sf"/>
</dbReference>
<dbReference type="InterPro" id="IPR000210">
    <property type="entry name" value="BTB/POZ_dom"/>
</dbReference>
<dbReference type="Pfam" id="PF00023">
    <property type="entry name" value="Ank"/>
    <property type="match status" value="1"/>
</dbReference>
<dbReference type="SUPFAM" id="SSF54695">
    <property type="entry name" value="POZ domain"/>
    <property type="match status" value="1"/>
</dbReference>
<proteinExistence type="predicted"/>